<dbReference type="Proteomes" id="UP001404104">
    <property type="component" value="Unassembled WGS sequence"/>
</dbReference>
<protein>
    <submittedName>
        <fullName evidence="3">PEPxxWA-CTERM sorting domain-containing protein</fullName>
    </submittedName>
</protein>
<gene>
    <name evidence="3" type="ORF">ABC969_09710</name>
</gene>
<dbReference type="Pfam" id="PF07589">
    <property type="entry name" value="PEP-CTERM"/>
    <property type="match status" value="1"/>
</dbReference>
<evidence type="ECO:0000256" key="1">
    <source>
        <dbReference type="SAM" id="SignalP"/>
    </source>
</evidence>
<dbReference type="RefSeq" id="WP_345864491.1">
    <property type="nucleotide sequence ID" value="NZ_JBDIMF010000003.1"/>
</dbReference>
<evidence type="ECO:0000259" key="2">
    <source>
        <dbReference type="Pfam" id="PF07589"/>
    </source>
</evidence>
<feature type="domain" description="Ice-binding protein C-terminal" evidence="2">
    <location>
        <begin position="236"/>
        <end position="261"/>
    </location>
</feature>
<dbReference type="InterPro" id="IPR013424">
    <property type="entry name" value="Ice-binding_C"/>
</dbReference>
<sequence length="271" mass="26958">MIIFSIAARGASAVALLAAAPSFAATFGTGTVALGATTYTQDFDTLARTGTTGTALPTGWRVSETGANSNSSYGVGTGSNNAGDVLSYGAAGSSDRALGTLRSGNLIPTIGAVFTNATGTTITDLLVGFTGEQWRNGSASIDSLGFQYSLTSTNIGDAIGSSAWTSVLGLTFSAPNNAAVSGLDGNLNSTSLSSTLSGLSIGSGASFAFRWIDADPSGADDGLAIDNFSVGSVVTAVPEPSTWAMMLVGFGAVGGAMRRRRSGATRVAFAG</sequence>
<evidence type="ECO:0000313" key="3">
    <source>
        <dbReference type="EMBL" id="MEN2786693.1"/>
    </source>
</evidence>
<accession>A0ABU9XSA8</accession>
<evidence type="ECO:0000313" key="4">
    <source>
        <dbReference type="Proteomes" id="UP001404104"/>
    </source>
</evidence>
<keyword evidence="1" id="KW-0732">Signal</keyword>
<feature type="chain" id="PRO_5045688408" evidence="1">
    <location>
        <begin position="25"/>
        <end position="271"/>
    </location>
</feature>
<dbReference type="NCBIfam" id="TIGR02595">
    <property type="entry name" value="PEP_CTERM"/>
    <property type="match status" value="1"/>
</dbReference>
<name>A0ABU9XSA8_9SPHN</name>
<organism evidence="3 4">
    <name type="scientific">Sphingomonas qilianensis</name>
    <dbReference type="NCBI Taxonomy" id="1736690"/>
    <lineage>
        <taxon>Bacteria</taxon>
        <taxon>Pseudomonadati</taxon>
        <taxon>Pseudomonadota</taxon>
        <taxon>Alphaproteobacteria</taxon>
        <taxon>Sphingomonadales</taxon>
        <taxon>Sphingomonadaceae</taxon>
        <taxon>Sphingomonas</taxon>
    </lineage>
</organism>
<comment type="caution">
    <text evidence="3">The sequence shown here is derived from an EMBL/GenBank/DDBJ whole genome shotgun (WGS) entry which is preliminary data.</text>
</comment>
<proteinExistence type="predicted"/>
<feature type="signal peptide" evidence="1">
    <location>
        <begin position="1"/>
        <end position="24"/>
    </location>
</feature>
<reference evidence="3 4" key="1">
    <citation type="submission" date="2024-05" db="EMBL/GenBank/DDBJ databases">
        <authorList>
            <person name="Liu Q."/>
            <person name="Xin Y.-H."/>
        </authorList>
    </citation>
    <scope>NUCLEOTIDE SEQUENCE [LARGE SCALE GENOMIC DNA]</scope>
    <source>
        <strain evidence="3 4">CGMCC 1.15349</strain>
    </source>
</reference>
<keyword evidence="4" id="KW-1185">Reference proteome</keyword>
<dbReference type="NCBIfam" id="NF035944">
    <property type="entry name" value="PEPxxWA-CTERM"/>
    <property type="match status" value="1"/>
</dbReference>
<dbReference type="EMBL" id="JBDIMF010000003">
    <property type="protein sequence ID" value="MEN2786693.1"/>
    <property type="molecule type" value="Genomic_DNA"/>
</dbReference>